<sequence>MDAFNSLLDGFGTALTPINLLWAVIGVLLGTAIGVLPGIGPAMAVALLLPVTYGLEPIGAFIMFAGIYYGAMFGGSTTSILLNTPGESAAVVAAMEGNPMAKSGRGAQALAAAAIGHFAGGLIGTLLLVALAPTVAKLAVDIGAPDYFAIMVLAFIAVTSVLGSSRIRGLASLLIGLTLGLVGLDQMTGQQRLTFGSLQLADGIDVVIVAVGLFAIGEALWVAAHLRRRAPEPIPVGRPWLGRDDVNRTWKSWLRGPFIGFPFGAIPAGGAEIPTFLSYVTEKRLSKHKDEWGKGAIEGVAGPESAASASAAGTLVSMLTLGLPTTAVAAVMLAAFQQYGIQPGPLLFEREPDLVWGLIASLFVGMVLLLALNLPLAPVWAKLLRIPRPYLYAGIMFFAAVGAYAVGGEVIDLVILLIIGLIGFGMRRYGLPVLPAVIGVILGPNAEQQLRRALQISDGSVTGLVNTPFAVTVYAVIVLLLVVAAVVALVLQVRHDTTQEARNRSLAVAETFANAPGTVEALQGPDPTAVLQPRAEAARERSKVDFIVVMSTDAIRYTHPKTDRIGKKFVGTVAPALAGESFTEEIEGTIGPLVQAVVPVKDPDGRVVGLVSAGITTKNVGGTADRQLPLVLAAAAAALALATAGAALVSRRLLRQTHGLGPHEMTRMYEHHDAVLHAVREGVLIVDDGGTLILANDEAHRLLGLPADAEGRHVLGLGLDPGTADLLASGRVATDEVHLVGDRLLAVNQRTTDRAGVPPGSVATLRDSTELRALSGRAETARERLNMLYDAGVGIGTSLDVTRTAEELTELAVPRFADFVTVDLFDAVLGGGQPNAAASLSRTAVSGIRKDAPLYPAGERIRFVETSPQGRSLATGGPVLEPRLGQAPGWQAQDLERSAQIVAYGIHSLITVPLRAGTLVLGVVSFWRCEKPEPFDADELALAEELVARAAVSIDNARRYTREHSMAVTLQRSLLPRNLPEQGALEVAYRYLPAQAGVGGDWFDVLPLSGARVALVVGDVVGHGLHAAATMGRLRTAVHNFSALDLPPEELIALLDELVGRIDQDETEDEGSAPVIGATCLYAVYDPVSRRCTVARAGHPPPALIHPDGSVEFPDVPAGPPLGLGGLPFETAELELAEGSRLVLYTDGLVEDRERDIDVGLEMLREALGRAGPSPEDTCRVVLDSQLTARSSDDIALIVACTRALAADQVAEWPVPADPAAVGEVRAAVSRQLSAWGLDELTFSTELILSELVTNALRYGGGLIRVRMLRDRNLICEVFDSSSTSPHLRYATMTDEGGRGLFLVAQLAERWGTRYLPAGKVIWAEQPLP</sequence>
<dbReference type="Gene3D" id="3.30.565.10">
    <property type="entry name" value="Histidine kinase-like ATPase, C-terminal domain"/>
    <property type="match status" value="1"/>
</dbReference>
<evidence type="ECO:0000259" key="7">
    <source>
        <dbReference type="PROSITE" id="PS50112"/>
    </source>
</evidence>
<keyword evidence="5 6" id="KW-0472">Membrane</keyword>
<dbReference type="Gene3D" id="3.60.40.10">
    <property type="entry name" value="PPM-type phosphatase domain"/>
    <property type="match status" value="1"/>
</dbReference>
<evidence type="ECO:0000256" key="3">
    <source>
        <dbReference type="ARBA" id="ARBA00022692"/>
    </source>
</evidence>
<dbReference type="FunFam" id="3.60.40.10:FF:000031">
    <property type="entry name" value="PAS sensor protein"/>
    <property type="match status" value="1"/>
</dbReference>
<evidence type="ECO:0000313" key="8">
    <source>
        <dbReference type="EMBL" id="PNG20537.1"/>
    </source>
</evidence>
<feature type="transmembrane region" description="Helical" evidence="6">
    <location>
        <begin position="109"/>
        <end position="132"/>
    </location>
</feature>
<dbReference type="SMART" id="SM00331">
    <property type="entry name" value="PP2C_SIG"/>
    <property type="match status" value="1"/>
</dbReference>
<dbReference type="InterPro" id="IPR036890">
    <property type="entry name" value="HATPase_C_sf"/>
</dbReference>
<dbReference type="InterPro" id="IPR001932">
    <property type="entry name" value="PPM-type_phosphatase-like_dom"/>
</dbReference>
<dbReference type="InterPro" id="IPR036457">
    <property type="entry name" value="PPM-type-like_dom_sf"/>
</dbReference>
<evidence type="ECO:0000256" key="4">
    <source>
        <dbReference type="ARBA" id="ARBA00022989"/>
    </source>
</evidence>
<dbReference type="InterPro" id="IPR033463">
    <property type="entry name" value="sCache_3"/>
</dbReference>
<dbReference type="InterPro" id="IPR029151">
    <property type="entry name" value="Sensor-like_sf"/>
</dbReference>
<dbReference type="InterPro" id="IPR003594">
    <property type="entry name" value="HATPase_dom"/>
</dbReference>
<evidence type="ECO:0000256" key="6">
    <source>
        <dbReference type="SAM" id="Phobius"/>
    </source>
</evidence>
<evidence type="ECO:0000256" key="5">
    <source>
        <dbReference type="ARBA" id="ARBA00023136"/>
    </source>
</evidence>
<organism evidence="8 9">
    <name type="scientific">Streptomyces cahuitamycinicus</name>
    <dbReference type="NCBI Taxonomy" id="2070367"/>
    <lineage>
        <taxon>Bacteria</taxon>
        <taxon>Bacillati</taxon>
        <taxon>Actinomycetota</taxon>
        <taxon>Actinomycetes</taxon>
        <taxon>Kitasatosporales</taxon>
        <taxon>Streptomycetaceae</taxon>
        <taxon>Streptomyces</taxon>
    </lineage>
</organism>
<feature type="transmembrane region" description="Helical" evidence="6">
    <location>
        <begin position="167"/>
        <end position="184"/>
    </location>
</feature>
<dbReference type="Proteomes" id="UP000235943">
    <property type="component" value="Unassembled WGS sequence"/>
</dbReference>
<dbReference type="Gene3D" id="3.30.450.40">
    <property type="match status" value="1"/>
</dbReference>
<feature type="transmembrane region" description="Helical" evidence="6">
    <location>
        <begin position="204"/>
        <end position="224"/>
    </location>
</feature>
<feature type="transmembrane region" description="Helical" evidence="6">
    <location>
        <begin position="469"/>
        <end position="491"/>
    </location>
</feature>
<feature type="transmembrane region" description="Helical" evidence="6">
    <location>
        <begin position="144"/>
        <end position="161"/>
    </location>
</feature>
<dbReference type="Pfam" id="PF13581">
    <property type="entry name" value="HATPase_c_2"/>
    <property type="match status" value="1"/>
</dbReference>
<dbReference type="PROSITE" id="PS50112">
    <property type="entry name" value="PAS"/>
    <property type="match status" value="1"/>
</dbReference>
<keyword evidence="3 6" id="KW-0812">Transmembrane</keyword>
<feature type="transmembrane region" description="Helical" evidence="6">
    <location>
        <begin position="391"/>
        <end position="424"/>
    </location>
</feature>
<dbReference type="PANTHER" id="PTHR35342">
    <property type="entry name" value="TRICARBOXYLIC TRANSPORT PROTEIN"/>
    <property type="match status" value="1"/>
</dbReference>
<dbReference type="InterPro" id="IPR003018">
    <property type="entry name" value="GAF"/>
</dbReference>
<gene>
    <name evidence="8" type="ORF">C1J00_19680</name>
</gene>
<reference evidence="8 9" key="1">
    <citation type="submission" date="2018-01" db="EMBL/GenBank/DDBJ databases">
        <title>Draft genome sequence of Streptomyces sp. 13K301.</title>
        <authorList>
            <person name="Sahin N."/>
            <person name="Saygin H."/>
            <person name="Ay H."/>
        </authorList>
    </citation>
    <scope>NUCLEOTIDE SEQUENCE [LARGE SCALE GENOMIC DNA]</scope>
    <source>
        <strain evidence="8 9">13K301</strain>
    </source>
</reference>
<dbReference type="CDD" id="cd16936">
    <property type="entry name" value="HATPase_RsbW-like"/>
    <property type="match status" value="1"/>
</dbReference>
<dbReference type="InterPro" id="IPR000014">
    <property type="entry name" value="PAS"/>
</dbReference>
<keyword evidence="9" id="KW-1185">Reference proteome</keyword>
<comment type="caution">
    <text evidence="8">The sequence shown here is derived from an EMBL/GenBank/DDBJ whole genome shotgun (WGS) entry which is preliminary data.</text>
</comment>
<feature type="transmembrane region" description="Helical" evidence="6">
    <location>
        <begin position="628"/>
        <end position="649"/>
    </location>
</feature>
<proteinExistence type="predicted"/>
<dbReference type="Gene3D" id="3.30.450.20">
    <property type="entry name" value="PAS domain"/>
    <property type="match status" value="2"/>
</dbReference>
<dbReference type="SUPFAM" id="SSF81606">
    <property type="entry name" value="PP2C-like"/>
    <property type="match status" value="1"/>
</dbReference>
<accession>A0A2N8TND5</accession>
<dbReference type="EMBL" id="POUC01000137">
    <property type="protein sequence ID" value="PNG20537.1"/>
    <property type="molecule type" value="Genomic_DNA"/>
</dbReference>
<evidence type="ECO:0000313" key="9">
    <source>
        <dbReference type="Proteomes" id="UP000235943"/>
    </source>
</evidence>
<dbReference type="PANTHER" id="PTHR35342:SF5">
    <property type="entry name" value="TRICARBOXYLIC TRANSPORT PROTEIN"/>
    <property type="match status" value="1"/>
</dbReference>
<feature type="transmembrane region" description="Helical" evidence="6">
    <location>
        <begin position="20"/>
        <end position="49"/>
    </location>
</feature>
<protein>
    <recommendedName>
        <fullName evidence="7">PAS domain-containing protein</fullName>
    </recommendedName>
</protein>
<dbReference type="FunFam" id="3.30.565.10:FF:000028">
    <property type="entry name" value="PAS sensor protein"/>
    <property type="match status" value="1"/>
</dbReference>
<feature type="domain" description="PAS" evidence="7">
    <location>
        <begin position="668"/>
        <end position="708"/>
    </location>
</feature>
<evidence type="ECO:0000256" key="1">
    <source>
        <dbReference type="ARBA" id="ARBA00004651"/>
    </source>
</evidence>
<dbReference type="Pfam" id="PF01970">
    <property type="entry name" value="TctA"/>
    <property type="match status" value="1"/>
</dbReference>
<dbReference type="InterPro" id="IPR002823">
    <property type="entry name" value="DUF112_TM"/>
</dbReference>
<dbReference type="SUPFAM" id="SSF103190">
    <property type="entry name" value="Sensory domain-like"/>
    <property type="match status" value="1"/>
</dbReference>
<feature type="transmembrane region" description="Helical" evidence="6">
    <location>
        <begin position="315"/>
        <end position="336"/>
    </location>
</feature>
<dbReference type="Pfam" id="PF01590">
    <property type="entry name" value="GAF"/>
    <property type="match status" value="1"/>
</dbReference>
<dbReference type="FunFam" id="3.30.450.40:FF:000035">
    <property type="entry name" value="PAS sensor protein"/>
    <property type="match status" value="1"/>
</dbReference>
<name>A0A2N8TND5_9ACTN</name>
<feature type="transmembrane region" description="Helical" evidence="6">
    <location>
        <begin position="356"/>
        <end position="379"/>
    </location>
</feature>
<comment type="subcellular location">
    <subcellularLocation>
        <location evidence="1">Cell membrane</location>
        <topology evidence="1">Multi-pass membrane protein</topology>
    </subcellularLocation>
</comment>
<dbReference type="SMART" id="SM00065">
    <property type="entry name" value="GAF"/>
    <property type="match status" value="1"/>
</dbReference>
<dbReference type="Pfam" id="PF17203">
    <property type="entry name" value="sCache_3_2"/>
    <property type="match status" value="1"/>
</dbReference>
<dbReference type="SUPFAM" id="SSF55781">
    <property type="entry name" value="GAF domain-like"/>
    <property type="match status" value="1"/>
</dbReference>
<dbReference type="Pfam" id="PF07228">
    <property type="entry name" value="SpoIIE"/>
    <property type="match status" value="1"/>
</dbReference>
<dbReference type="Pfam" id="PF13188">
    <property type="entry name" value="PAS_8"/>
    <property type="match status" value="1"/>
</dbReference>
<dbReference type="InterPro" id="IPR029016">
    <property type="entry name" value="GAF-like_dom_sf"/>
</dbReference>
<dbReference type="SUPFAM" id="SSF55874">
    <property type="entry name" value="ATPase domain of HSP90 chaperone/DNA topoisomerase II/histidine kinase"/>
    <property type="match status" value="1"/>
</dbReference>
<feature type="transmembrane region" description="Helical" evidence="6">
    <location>
        <begin position="61"/>
        <end position="82"/>
    </location>
</feature>
<dbReference type="OrthoDB" id="118142at2"/>
<keyword evidence="4 6" id="KW-1133">Transmembrane helix</keyword>
<dbReference type="GO" id="GO:0005886">
    <property type="term" value="C:plasma membrane"/>
    <property type="evidence" value="ECO:0007669"/>
    <property type="project" value="UniProtKB-SubCell"/>
</dbReference>
<evidence type="ECO:0000256" key="2">
    <source>
        <dbReference type="ARBA" id="ARBA00022475"/>
    </source>
</evidence>
<keyword evidence="2" id="KW-1003">Cell membrane</keyword>